<dbReference type="AlphaFoldDB" id="A0A5J9TPI4"/>
<dbReference type="InterPro" id="IPR022059">
    <property type="entry name" value="DUF3615"/>
</dbReference>
<evidence type="ECO:0000259" key="1">
    <source>
        <dbReference type="Pfam" id="PF12274"/>
    </source>
</evidence>
<reference evidence="3 4" key="1">
    <citation type="journal article" date="2019" name="Sci. Rep.">
        <title>A high-quality genome of Eragrostis curvula grass provides insights into Poaceae evolution and supports new strategies to enhance forage quality.</title>
        <authorList>
            <person name="Carballo J."/>
            <person name="Santos B.A.C.M."/>
            <person name="Zappacosta D."/>
            <person name="Garbus I."/>
            <person name="Selva J.P."/>
            <person name="Gallo C.A."/>
            <person name="Diaz A."/>
            <person name="Albertini E."/>
            <person name="Caccamo M."/>
            <person name="Echenique V."/>
        </authorList>
    </citation>
    <scope>NUCLEOTIDE SEQUENCE [LARGE SCALE GENOMIC DNA]</scope>
    <source>
        <strain evidence="4">cv. Victoria</strain>
        <tissue evidence="3">Leaf</tissue>
    </source>
</reference>
<evidence type="ECO:0000313" key="3">
    <source>
        <dbReference type="EMBL" id="TVU12551.1"/>
    </source>
</evidence>
<keyword evidence="4" id="KW-1185">Reference proteome</keyword>
<feature type="non-terminal residue" evidence="3">
    <location>
        <position position="1"/>
    </location>
</feature>
<feature type="domain" description="PIR2-like helical" evidence="2">
    <location>
        <begin position="37"/>
        <end position="173"/>
    </location>
</feature>
<dbReference type="PANTHER" id="PTHR33120">
    <property type="entry name" value="EXPRESSED PROTEIN-RELATED"/>
    <property type="match status" value="1"/>
</dbReference>
<comment type="caution">
    <text evidence="3">The sequence shown here is derived from an EMBL/GenBank/DDBJ whole genome shotgun (WGS) entry which is preliminary data.</text>
</comment>
<feature type="domain" description="PIR2-like helical" evidence="2">
    <location>
        <begin position="332"/>
        <end position="448"/>
    </location>
</feature>
<dbReference type="Pfam" id="PF20235">
    <property type="entry name" value="PIR2-like_helical"/>
    <property type="match status" value="2"/>
</dbReference>
<dbReference type="InterPro" id="IPR046527">
    <property type="entry name" value="PIR2-like_helical"/>
</dbReference>
<dbReference type="Pfam" id="PF12274">
    <property type="entry name" value="DUF3615"/>
    <property type="match status" value="1"/>
</dbReference>
<accession>A0A5J9TPI4</accession>
<organism evidence="3 4">
    <name type="scientific">Eragrostis curvula</name>
    <name type="common">weeping love grass</name>
    <dbReference type="NCBI Taxonomy" id="38414"/>
    <lineage>
        <taxon>Eukaryota</taxon>
        <taxon>Viridiplantae</taxon>
        <taxon>Streptophyta</taxon>
        <taxon>Embryophyta</taxon>
        <taxon>Tracheophyta</taxon>
        <taxon>Spermatophyta</taxon>
        <taxon>Magnoliopsida</taxon>
        <taxon>Liliopsida</taxon>
        <taxon>Poales</taxon>
        <taxon>Poaceae</taxon>
        <taxon>PACMAD clade</taxon>
        <taxon>Chloridoideae</taxon>
        <taxon>Eragrostideae</taxon>
        <taxon>Eragrostidinae</taxon>
        <taxon>Eragrostis</taxon>
    </lineage>
</organism>
<feature type="domain" description="DUF3615" evidence="1">
    <location>
        <begin position="558"/>
        <end position="664"/>
    </location>
</feature>
<proteinExistence type="predicted"/>
<evidence type="ECO:0000313" key="4">
    <source>
        <dbReference type="Proteomes" id="UP000324897"/>
    </source>
</evidence>
<dbReference type="Proteomes" id="UP000324897">
    <property type="component" value="Chromosome 3"/>
</dbReference>
<dbReference type="EMBL" id="RWGY01000039">
    <property type="protein sequence ID" value="TVU12551.1"/>
    <property type="molecule type" value="Genomic_DNA"/>
</dbReference>
<dbReference type="Gramene" id="TVU12551">
    <property type="protein sequence ID" value="TVU12551"/>
    <property type="gene ID" value="EJB05_46202"/>
</dbReference>
<sequence>MTTALELNRIPCRPRVGCSCSHGDAIKSEREVQDNAVAGLFLEAIALLPIDDMPELLRCVVCGGASFGLLDPVSNIVLSAVSLLDRLERPPPEELARRAARTVQEQQCEESRNRIYDHIDMGFVQRIGLRYVSTRSVKGLAVFLVNYFRYLTEDQAARYIELAGYDLAVAIMLVNQDRFAESSDDPSSLNNFPDPSSNKTHVALKQAACQARLQAPVDDFVLLATSVYPLELLKKATARLLRKEKLKQSDINRMLRLMRWRSDDVPDKDDPNLAHLIVLRNPEEMAAMVKNCLESAPSIAPTGSPSNNPIPHPSSSSICQYHRGLKMQLLNTIHVFYLQALAKLPSQFLTKHLRGILKGGHCFGPLDPVSNIILNAIWYDLTFPLEDGEEKEPADVLDNRCFLRMERRSLDGLIALFAGFLGVSPEDSVLNEQQALEYLCSKNCDMSADLYGVSLETRTQYFTCAATAGRHPECAHLGVFHANLEQQEIESCMYLLSAEQSIPCCAMEKLYSIVRSFTQIRATECAINTLSEQAWKVLAEAKSNFRMFQSFFRKMIDLMLHDYNSSHTEEPIYKLHVVCGVTESISCYGVRCYHVNFLVRPKCESSGSMLFFSEFFASCTRNEENRMTFIHHKERPFFCCPVLMSSDLGRCSHCEIIASKVVHPVSGKYSSSDDLNSLVHLEEYKIDVDMELGTDFIYFDIKRDDHLARFLNKIGQNKNDHLQ</sequence>
<dbReference type="PANTHER" id="PTHR33120:SF42">
    <property type="entry name" value="OS12G0105000 PROTEIN"/>
    <property type="match status" value="1"/>
</dbReference>
<name>A0A5J9TPI4_9POAL</name>
<dbReference type="OrthoDB" id="607685at2759"/>
<evidence type="ECO:0000259" key="2">
    <source>
        <dbReference type="Pfam" id="PF20235"/>
    </source>
</evidence>
<protein>
    <submittedName>
        <fullName evidence="3">Uncharacterized protein</fullName>
    </submittedName>
</protein>
<gene>
    <name evidence="3" type="ORF">EJB05_46202</name>
</gene>